<feature type="compositionally biased region" description="Low complexity" evidence="1">
    <location>
        <begin position="90"/>
        <end position="103"/>
    </location>
</feature>
<protein>
    <submittedName>
        <fullName evidence="2">Uncharacterized protein</fullName>
    </submittedName>
</protein>
<organism evidence="2 3">
    <name type="scientific">Viridothelium virens</name>
    <name type="common">Speckled blister lichen</name>
    <name type="synonym">Trypethelium virens</name>
    <dbReference type="NCBI Taxonomy" id="1048519"/>
    <lineage>
        <taxon>Eukaryota</taxon>
        <taxon>Fungi</taxon>
        <taxon>Dikarya</taxon>
        <taxon>Ascomycota</taxon>
        <taxon>Pezizomycotina</taxon>
        <taxon>Dothideomycetes</taxon>
        <taxon>Dothideomycetes incertae sedis</taxon>
        <taxon>Trypetheliales</taxon>
        <taxon>Trypetheliaceae</taxon>
        <taxon>Viridothelium</taxon>
    </lineage>
</organism>
<dbReference type="Proteomes" id="UP000800092">
    <property type="component" value="Unassembled WGS sequence"/>
</dbReference>
<feature type="compositionally biased region" description="Polar residues" evidence="1">
    <location>
        <begin position="275"/>
        <end position="287"/>
    </location>
</feature>
<feature type="region of interest" description="Disordered" evidence="1">
    <location>
        <begin position="138"/>
        <end position="320"/>
    </location>
</feature>
<dbReference type="AlphaFoldDB" id="A0A6A6H3B9"/>
<accession>A0A6A6H3B9</accession>
<evidence type="ECO:0000313" key="3">
    <source>
        <dbReference type="Proteomes" id="UP000800092"/>
    </source>
</evidence>
<name>A0A6A6H3B9_VIRVR</name>
<proteinExistence type="predicted"/>
<feature type="compositionally biased region" description="Basic residues" evidence="1">
    <location>
        <begin position="197"/>
        <end position="217"/>
    </location>
</feature>
<dbReference type="OrthoDB" id="4186058at2759"/>
<evidence type="ECO:0000256" key="1">
    <source>
        <dbReference type="SAM" id="MobiDB-lite"/>
    </source>
</evidence>
<gene>
    <name evidence="2" type="ORF">EV356DRAFT_250763</name>
</gene>
<dbReference type="EMBL" id="ML991816">
    <property type="protein sequence ID" value="KAF2232361.1"/>
    <property type="molecule type" value="Genomic_DNA"/>
</dbReference>
<feature type="compositionally biased region" description="Basic and acidic residues" evidence="1">
    <location>
        <begin position="306"/>
        <end position="320"/>
    </location>
</feature>
<evidence type="ECO:0000313" key="2">
    <source>
        <dbReference type="EMBL" id="KAF2232361.1"/>
    </source>
</evidence>
<feature type="region of interest" description="Disordered" evidence="1">
    <location>
        <begin position="1"/>
        <end position="126"/>
    </location>
</feature>
<sequence length="320" mass="36005">MLMNPMETLRTPDPPQIRMQHVPPPVLTPPITPLPRSPFPSTASHSSPLHRYPPQSRQAMPHSPSYEHIRPIGSGHHFSYTRSQSRDLSSRPSSASGRPIIPSTPASRSRSDRDRSSSQGPNNLLRRVFSEGDFALEEIGSEKSLPSDLEVVRPDSSEDATSNSGESERSDSDSQDEVDSMIEGMRGLKFKRDDRSYRKRRREKRRQWREKNPKRSLSKIQSDTDMEDVSGLNAREMAKSGRRQRLKVTKSEDDVSVPPEGDKPGAWLEVEDSTVENPTRPTTSGSDTNERAAETLPFFSVEDVMQIDRESSRETTPRGT</sequence>
<feature type="compositionally biased region" description="Pro residues" evidence="1">
    <location>
        <begin position="22"/>
        <end position="38"/>
    </location>
</feature>
<keyword evidence="3" id="KW-1185">Reference proteome</keyword>
<reference evidence="2" key="1">
    <citation type="journal article" date="2020" name="Stud. Mycol.">
        <title>101 Dothideomycetes genomes: a test case for predicting lifestyles and emergence of pathogens.</title>
        <authorList>
            <person name="Haridas S."/>
            <person name="Albert R."/>
            <person name="Binder M."/>
            <person name="Bloem J."/>
            <person name="Labutti K."/>
            <person name="Salamov A."/>
            <person name="Andreopoulos B."/>
            <person name="Baker S."/>
            <person name="Barry K."/>
            <person name="Bills G."/>
            <person name="Bluhm B."/>
            <person name="Cannon C."/>
            <person name="Castanera R."/>
            <person name="Culley D."/>
            <person name="Daum C."/>
            <person name="Ezra D."/>
            <person name="Gonzalez J."/>
            <person name="Henrissat B."/>
            <person name="Kuo A."/>
            <person name="Liang C."/>
            <person name="Lipzen A."/>
            <person name="Lutzoni F."/>
            <person name="Magnuson J."/>
            <person name="Mondo S."/>
            <person name="Nolan M."/>
            <person name="Ohm R."/>
            <person name="Pangilinan J."/>
            <person name="Park H.-J."/>
            <person name="Ramirez L."/>
            <person name="Alfaro M."/>
            <person name="Sun H."/>
            <person name="Tritt A."/>
            <person name="Yoshinaga Y."/>
            <person name="Zwiers L.-H."/>
            <person name="Turgeon B."/>
            <person name="Goodwin S."/>
            <person name="Spatafora J."/>
            <person name="Crous P."/>
            <person name="Grigoriev I."/>
        </authorList>
    </citation>
    <scope>NUCLEOTIDE SEQUENCE</scope>
    <source>
        <strain evidence="2">Tuck. ex Michener</strain>
    </source>
</reference>